<feature type="transmembrane region" description="Helical" evidence="6">
    <location>
        <begin position="528"/>
        <end position="549"/>
    </location>
</feature>
<keyword evidence="6" id="KW-1133">Transmembrane helix</keyword>
<keyword evidence="4" id="KW-0539">Nucleus</keyword>
<dbReference type="Pfam" id="PF02365">
    <property type="entry name" value="NAM"/>
    <property type="match status" value="1"/>
</dbReference>
<dbReference type="Proteomes" id="UP001151529">
    <property type="component" value="Chromosome 2"/>
</dbReference>
<evidence type="ECO:0000256" key="3">
    <source>
        <dbReference type="ARBA" id="ARBA00023163"/>
    </source>
</evidence>
<dbReference type="Gene3D" id="2.170.150.80">
    <property type="entry name" value="NAC domain"/>
    <property type="match status" value="1"/>
</dbReference>
<dbReference type="GO" id="GO:0006355">
    <property type="term" value="P:regulation of DNA-templated transcription"/>
    <property type="evidence" value="ECO:0007669"/>
    <property type="project" value="InterPro"/>
</dbReference>
<dbReference type="SUPFAM" id="SSF101941">
    <property type="entry name" value="NAC domain"/>
    <property type="match status" value="1"/>
</dbReference>
<reference evidence="8" key="2">
    <citation type="journal article" date="2023" name="Int. J. Mol. Sci.">
        <title>De Novo Assembly and Annotation of 11 Diverse Shrub Willow (Salix) Genomes Reveals Novel Gene Organization in Sex-Linked Regions.</title>
        <authorList>
            <person name="Hyden B."/>
            <person name="Feng K."/>
            <person name="Yates T.B."/>
            <person name="Jawdy S."/>
            <person name="Cereghino C."/>
            <person name="Smart L.B."/>
            <person name="Muchero W."/>
        </authorList>
    </citation>
    <scope>NUCLEOTIDE SEQUENCE [LARGE SCALE GENOMIC DNA]</scope>
    <source>
        <tissue evidence="8">Shoot tip</tissue>
    </source>
</reference>
<feature type="region of interest" description="Disordered" evidence="5">
    <location>
        <begin position="470"/>
        <end position="509"/>
    </location>
</feature>
<keyword evidence="6" id="KW-0812">Transmembrane</keyword>
<dbReference type="EMBL" id="JAPFFL010000004">
    <property type="protein sequence ID" value="KAJ6729679.1"/>
    <property type="molecule type" value="Genomic_DNA"/>
</dbReference>
<feature type="compositionally biased region" description="Basic and acidic residues" evidence="5">
    <location>
        <begin position="471"/>
        <end position="509"/>
    </location>
</feature>
<comment type="caution">
    <text evidence="8">The sequence shown here is derived from an EMBL/GenBank/DDBJ whole genome shotgun (WGS) entry which is preliminary data.</text>
</comment>
<keyword evidence="3" id="KW-0804">Transcription</keyword>
<dbReference type="PROSITE" id="PS51005">
    <property type="entry name" value="NAC"/>
    <property type="match status" value="1"/>
</dbReference>
<evidence type="ECO:0000259" key="7">
    <source>
        <dbReference type="PROSITE" id="PS51005"/>
    </source>
</evidence>
<evidence type="ECO:0000256" key="4">
    <source>
        <dbReference type="ARBA" id="ARBA00023242"/>
    </source>
</evidence>
<evidence type="ECO:0000256" key="5">
    <source>
        <dbReference type="SAM" id="MobiDB-lite"/>
    </source>
</evidence>
<dbReference type="OrthoDB" id="850399at2759"/>
<proteinExistence type="predicted"/>
<organism evidence="8 9">
    <name type="scientific">Salix viminalis</name>
    <name type="common">Common osier</name>
    <name type="synonym">Basket willow</name>
    <dbReference type="NCBI Taxonomy" id="40686"/>
    <lineage>
        <taxon>Eukaryota</taxon>
        <taxon>Viridiplantae</taxon>
        <taxon>Streptophyta</taxon>
        <taxon>Embryophyta</taxon>
        <taxon>Tracheophyta</taxon>
        <taxon>Spermatophyta</taxon>
        <taxon>Magnoliopsida</taxon>
        <taxon>eudicotyledons</taxon>
        <taxon>Gunneridae</taxon>
        <taxon>Pentapetalae</taxon>
        <taxon>rosids</taxon>
        <taxon>fabids</taxon>
        <taxon>Malpighiales</taxon>
        <taxon>Salicaceae</taxon>
        <taxon>Saliceae</taxon>
        <taxon>Salix</taxon>
    </lineage>
</organism>
<name>A0A9Q0UGF7_SALVM</name>
<keyword evidence="9" id="KW-1185">Reference proteome</keyword>
<dbReference type="AlphaFoldDB" id="A0A9Q0UGF7"/>
<evidence type="ECO:0000256" key="2">
    <source>
        <dbReference type="ARBA" id="ARBA00023125"/>
    </source>
</evidence>
<evidence type="ECO:0000256" key="1">
    <source>
        <dbReference type="ARBA" id="ARBA00023015"/>
    </source>
</evidence>
<dbReference type="PANTHER" id="PTHR31744">
    <property type="entry name" value="PROTEIN CUP-SHAPED COTYLEDON 2-RELATED"/>
    <property type="match status" value="1"/>
</dbReference>
<dbReference type="GO" id="GO:0003677">
    <property type="term" value="F:DNA binding"/>
    <property type="evidence" value="ECO:0007669"/>
    <property type="project" value="UniProtKB-KW"/>
</dbReference>
<evidence type="ECO:0000313" key="9">
    <source>
        <dbReference type="Proteomes" id="UP001151529"/>
    </source>
</evidence>
<accession>A0A9Q0UGF7</accession>
<dbReference type="InterPro" id="IPR003441">
    <property type="entry name" value="NAC-dom"/>
</dbReference>
<dbReference type="PANTHER" id="PTHR31744:SF215">
    <property type="entry name" value="PROTEIN, PUTATIVE, EXPRESSED-RELATED"/>
    <property type="match status" value="1"/>
</dbReference>
<reference evidence="8" key="1">
    <citation type="submission" date="2022-11" db="EMBL/GenBank/DDBJ databases">
        <authorList>
            <person name="Hyden B.L."/>
            <person name="Feng K."/>
            <person name="Yates T."/>
            <person name="Jawdy S."/>
            <person name="Smart L.B."/>
            <person name="Muchero W."/>
        </authorList>
    </citation>
    <scope>NUCLEOTIDE SEQUENCE</scope>
    <source>
        <tissue evidence="8">Shoot tip</tissue>
    </source>
</reference>
<evidence type="ECO:0000313" key="8">
    <source>
        <dbReference type="EMBL" id="KAJ6729679.1"/>
    </source>
</evidence>
<protein>
    <recommendedName>
        <fullName evidence="7">NAC domain-containing protein</fullName>
    </recommendedName>
</protein>
<sequence length="552" mass="62002">MAPVGFRFHPTEEEIICYYLKHKMNGRDSLVDGHIGEADLYRRDPWELPDSAKIKSDDRVWYYFCRLDCKSPDSKKVVGTSWVIHEFHAKTSTPDQRVLVLCKLKYKADDSAANLPNDEGERIRVMVSNLENNAVQNNNQEVDAQQLQSLIDSLGMDFDFPFAVPSQNHVQNINQEVHAQQLQSLIESQEAGFDFPFAVPSQNHVQNINQEVHAQQLQSLIESQEAGFDFPFAVPSQNHVQNINQEVHAQQLQSLIESQEAGFDFPFAVPSQNHVQNNNQEVHAQQLQSLIDSQEAGFNFPFALQSQNRVQNCLSDEEDTIGFADSLLIVPDERGDENLAHPLLNDYIPSRSSSKDYVLDSSDRETYLAYGESPNLYGGHGSSKEHRQMQMAQSDDILLMGSSMDSTTATRHEQINFIQPVGVDFPRIHKPQNLPRARSILEQEGISAKGHQLAGGILSTVSKHKVANMDLPEKGGIESEKDRKIVQAKSAEPDVKSRSNDSAGNERRGRFIHLDTTTSSHLSIPSSLVYLLNSVLGVVLFIIMLREVLIVH</sequence>
<keyword evidence="2" id="KW-0238">DNA-binding</keyword>
<dbReference type="InterPro" id="IPR036093">
    <property type="entry name" value="NAC_dom_sf"/>
</dbReference>
<gene>
    <name evidence="8" type="ORF">OIU85_020573</name>
</gene>
<keyword evidence="1" id="KW-0805">Transcription regulation</keyword>
<evidence type="ECO:0000256" key="6">
    <source>
        <dbReference type="SAM" id="Phobius"/>
    </source>
</evidence>
<feature type="domain" description="NAC" evidence="7">
    <location>
        <begin position="2"/>
        <end position="153"/>
    </location>
</feature>
<keyword evidence="6" id="KW-0472">Membrane</keyword>